<protein>
    <recommendedName>
        <fullName evidence="3">XRE family transcriptional regulator</fullName>
    </recommendedName>
</protein>
<organism evidence="1 2">
    <name type="scientific">Pilimelia columellifera subsp. columellifera</name>
    <dbReference type="NCBI Taxonomy" id="706583"/>
    <lineage>
        <taxon>Bacteria</taxon>
        <taxon>Bacillati</taxon>
        <taxon>Actinomycetota</taxon>
        <taxon>Actinomycetes</taxon>
        <taxon>Micromonosporales</taxon>
        <taxon>Micromonosporaceae</taxon>
        <taxon>Pilimelia</taxon>
    </lineage>
</organism>
<accession>A0ABN3NPS4</accession>
<proteinExistence type="predicted"/>
<dbReference type="Proteomes" id="UP001499978">
    <property type="component" value="Unassembled WGS sequence"/>
</dbReference>
<comment type="caution">
    <text evidence="1">The sequence shown here is derived from an EMBL/GenBank/DDBJ whole genome shotgun (WGS) entry which is preliminary data.</text>
</comment>
<evidence type="ECO:0000313" key="1">
    <source>
        <dbReference type="EMBL" id="GAA2530138.1"/>
    </source>
</evidence>
<evidence type="ECO:0000313" key="2">
    <source>
        <dbReference type="Proteomes" id="UP001499978"/>
    </source>
</evidence>
<gene>
    <name evidence="1" type="ORF">GCM10010201_31890</name>
</gene>
<evidence type="ECO:0008006" key="3">
    <source>
        <dbReference type="Google" id="ProtNLM"/>
    </source>
</evidence>
<sequence length="312" mass="34428">MEPGLAAALRTGPFHVALREAIKARGLPLQRLQHRLNESGVHVGLGTLSYWQSGQRRPERSESLRAVTALEQILGLPPQSLLVLLGPRRPRGQGAGLPRGAKRYADIFQTPDALVSLLSSLGAHDGRLHLLSSHDVVTVADDGGVGSVESTHVVEAHQPTDRYVAIYWGDPGCDTELMSISAMDGCRVGRLRRDQESGLIIAELVFDFLLQVGQSHIIRYCVNDARPAPAKEYFRSVRFPAQHMVVQIRFPATRLPVLVWRFERPQEGGPDRFREEMPIGPHRSVHIAASRVEPGLVGVAWDWGDQSGRAHE</sequence>
<keyword evidence="2" id="KW-1185">Reference proteome</keyword>
<name>A0ABN3NPS4_9ACTN</name>
<dbReference type="EMBL" id="BAAARY010000020">
    <property type="protein sequence ID" value="GAA2530138.1"/>
    <property type="molecule type" value="Genomic_DNA"/>
</dbReference>
<reference evidence="1 2" key="1">
    <citation type="journal article" date="2019" name="Int. J. Syst. Evol. Microbiol.">
        <title>The Global Catalogue of Microorganisms (GCM) 10K type strain sequencing project: providing services to taxonomists for standard genome sequencing and annotation.</title>
        <authorList>
            <consortium name="The Broad Institute Genomics Platform"/>
            <consortium name="The Broad Institute Genome Sequencing Center for Infectious Disease"/>
            <person name="Wu L."/>
            <person name="Ma J."/>
        </authorList>
    </citation>
    <scope>NUCLEOTIDE SEQUENCE [LARGE SCALE GENOMIC DNA]</scope>
    <source>
        <strain evidence="1 2">JCM 3367</strain>
    </source>
</reference>